<dbReference type="GO" id="GO:0004502">
    <property type="term" value="F:kynurenine 3-monooxygenase activity"/>
    <property type="evidence" value="ECO:0007669"/>
    <property type="project" value="TreeGrafter"/>
</dbReference>
<dbReference type="Proteomes" id="UP000683511">
    <property type="component" value="Chromosome"/>
</dbReference>
<dbReference type="PANTHER" id="PTHR46028">
    <property type="entry name" value="KYNURENINE 3-MONOOXYGENASE"/>
    <property type="match status" value="1"/>
</dbReference>
<keyword evidence="2" id="KW-0285">Flavoprotein</keyword>
<dbReference type="EMBL" id="CP021056">
    <property type="protein sequence ID" value="QXE21616.1"/>
    <property type="molecule type" value="Genomic_DNA"/>
</dbReference>
<reference evidence="8" key="1">
    <citation type="submission" date="2017-04" db="EMBL/GenBank/DDBJ databases">
        <title>Genome deletions in a multicellular cyanobacterial endosymbiont for morphological adaptation in marine diatoms.</title>
        <authorList>
            <person name="Wang Y."/>
            <person name="Gao H."/>
            <person name="Li R."/>
            <person name="Xu X."/>
        </authorList>
    </citation>
    <scope>NUCLEOTIDE SEQUENCE</scope>
    <source>
        <strain evidence="8">FACHB 800</strain>
    </source>
</reference>
<comment type="cofactor">
    <cofactor evidence="1">
        <name>FAD</name>
        <dbReference type="ChEBI" id="CHEBI:57692"/>
    </cofactor>
</comment>
<dbReference type="GO" id="GO:0071949">
    <property type="term" value="F:FAD binding"/>
    <property type="evidence" value="ECO:0007669"/>
    <property type="project" value="InterPro"/>
</dbReference>
<evidence type="ECO:0000313" key="9">
    <source>
        <dbReference type="Proteomes" id="UP000683511"/>
    </source>
</evidence>
<sequence length="448" mass="50802">MKKVAIIGAGPSGVLLAHYLLRRNDQYQIDIYERRSDPRNIAFSKVRSFPISLGDRGMSPIAQIPGLVTAVKAVSIEKVGTIIHQKNGKTKVTNRQKPLVTLDRTHLATVLLEKLLETHNQHINIHFNTQLIAVDFAAKKAKLQKISTSVNTEVEAEFTIDYDLLIGADGARSVVREYLSNTPDFEFEQNYVLNAYKSIFLPKPDPIPDVNLEKNKIHTWRLTGGISVLMLYQLDGAMSGVILFPYANNPIAKLTTVDEVLTFFRDNFPEISKLMPVSEAEEFLKRPISRVLTVRCNRYHYQDSVLLLGDAAHAVSPSIGQGCNSALEDVFIFNQLLDEYGDNLAIALENYSLRRHPDGMAVRELSDYSFPVSKKLFFEFLLLNTWTKLLHNIFPQRCLPPIFEAVFQDNLSYKEILDYYQNWISKVKASNIKFYANVENNKQSNSGE</sequence>
<keyword evidence="6 8" id="KW-0503">Monooxygenase</keyword>
<evidence type="ECO:0000313" key="8">
    <source>
        <dbReference type="EMBL" id="QXE21616.1"/>
    </source>
</evidence>
<protein>
    <submittedName>
        <fullName evidence="8">VioC monooxygenase</fullName>
    </submittedName>
</protein>
<evidence type="ECO:0000256" key="4">
    <source>
        <dbReference type="ARBA" id="ARBA00022857"/>
    </source>
</evidence>
<keyword evidence="4" id="KW-0521">NADP</keyword>
<dbReference type="PANTHER" id="PTHR46028:SF2">
    <property type="entry name" value="KYNURENINE 3-MONOOXYGENASE"/>
    <property type="match status" value="1"/>
</dbReference>
<gene>
    <name evidence="8" type="ORF">B6N60_00293</name>
</gene>
<dbReference type="AlphaFoldDB" id="A0A975Y2Z6"/>
<organism evidence="8 9">
    <name type="scientific">Richelia sinica FACHB-800</name>
    <dbReference type="NCBI Taxonomy" id="1357546"/>
    <lineage>
        <taxon>Bacteria</taxon>
        <taxon>Bacillati</taxon>
        <taxon>Cyanobacteriota</taxon>
        <taxon>Cyanophyceae</taxon>
        <taxon>Nostocales</taxon>
        <taxon>Nostocaceae</taxon>
        <taxon>Richelia</taxon>
    </lineage>
</organism>
<dbReference type="Gene3D" id="3.50.50.60">
    <property type="entry name" value="FAD/NAD(P)-binding domain"/>
    <property type="match status" value="1"/>
</dbReference>
<evidence type="ECO:0000259" key="7">
    <source>
        <dbReference type="Pfam" id="PF01494"/>
    </source>
</evidence>
<name>A0A975Y2Z6_9NOST</name>
<evidence type="ECO:0000256" key="2">
    <source>
        <dbReference type="ARBA" id="ARBA00022630"/>
    </source>
</evidence>
<evidence type="ECO:0000256" key="6">
    <source>
        <dbReference type="ARBA" id="ARBA00023033"/>
    </source>
</evidence>
<proteinExistence type="predicted"/>
<evidence type="ECO:0000256" key="5">
    <source>
        <dbReference type="ARBA" id="ARBA00023002"/>
    </source>
</evidence>
<evidence type="ECO:0000256" key="1">
    <source>
        <dbReference type="ARBA" id="ARBA00001974"/>
    </source>
</evidence>
<dbReference type="PRINTS" id="PR00420">
    <property type="entry name" value="RNGMNOXGNASE"/>
</dbReference>
<feature type="domain" description="FAD-binding" evidence="7">
    <location>
        <begin position="3"/>
        <end position="362"/>
    </location>
</feature>
<keyword evidence="5" id="KW-0560">Oxidoreductase</keyword>
<keyword evidence="9" id="KW-1185">Reference proteome</keyword>
<dbReference type="SUPFAM" id="SSF51905">
    <property type="entry name" value="FAD/NAD(P)-binding domain"/>
    <property type="match status" value="1"/>
</dbReference>
<evidence type="ECO:0000256" key="3">
    <source>
        <dbReference type="ARBA" id="ARBA00022827"/>
    </source>
</evidence>
<dbReference type="InterPro" id="IPR036188">
    <property type="entry name" value="FAD/NAD-bd_sf"/>
</dbReference>
<dbReference type="Pfam" id="PF01494">
    <property type="entry name" value="FAD_binding_3"/>
    <property type="match status" value="1"/>
</dbReference>
<dbReference type="GO" id="GO:0070189">
    <property type="term" value="P:kynurenine metabolic process"/>
    <property type="evidence" value="ECO:0007669"/>
    <property type="project" value="TreeGrafter"/>
</dbReference>
<dbReference type="InterPro" id="IPR002938">
    <property type="entry name" value="FAD-bd"/>
</dbReference>
<dbReference type="KEGG" id="rsin:B6N60_00293"/>
<keyword evidence="3" id="KW-0274">FAD</keyword>
<accession>A0A975Y2Z6</accession>